<organism evidence="3 4">
    <name type="scientific">Mizuhopecten yessoensis</name>
    <name type="common">Japanese scallop</name>
    <name type="synonym">Patinopecten yessoensis</name>
    <dbReference type="NCBI Taxonomy" id="6573"/>
    <lineage>
        <taxon>Eukaryota</taxon>
        <taxon>Metazoa</taxon>
        <taxon>Spiralia</taxon>
        <taxon>Lophotrochozoa</taxon>
        <taxon>Mollusca</taxon>
        <taxon>Bivalvia</taxon>
        <taxon>Autobranchia</taxon>
        <taxon>Pteriomorphia</taxon>
        <taxon>Pectinida</taxon>
        <taxon>Pectinoidea</taxon>
        <taxon>Pectinidae</taxon>
        <taxon>Mizuhopecten</taxon>
    </lineage>
</organism>
<feature type="compositionally biased region" description="Basic and acidic residues" evidence="2">
    <location>
        <begin position="548"/>
        <end position="559"/>
    </location>
</feature>
<evidence type="ECO:0000313" key="4">
    <source>
        <dbReference type="Proteomes" id="UP000242188"/>
    </source>
</evidence>
<feature type="compositionally biased region" description="Low complexity" evidence="2">
    <location>
        <begin position="54"/>
        <end position="65"/>
    </location>
</feature>
<feature type="region of interest" description="Disordered" evidence="2">
    <location>
        <begin position="1207"/>
        <end position="1232"/>
    </location>
</feature>
<sequence length="1248" mass="137640">MELQMKDAYKIKSTSVDPKKLRLHRRSIDWKQNRHEEANKGRNIQNLSPLQELSSNSSNITITSSYEGKTPVKRDAIEDNGKKRKLRTADDVKRELVKWKKEKELKKKMEKQKQLQKPSFKISHMAHNDVKLYTKGAKKGNQICPIAGFVSTQAKTKPLKPGVIESHPPARKPVVKTATKKTEAPKPAPSKFVAPAPVSGRVTRSQSASKGTKSVPMPSKSKGPSTRATRNAEKQKPAVTSKQSTLKKTVNEKKVPSKQKPQNLDLEKVSTFRGISFAPEDFTFSAPSNVSTFEFKPLSPASTAKFLCPATTSFLDTDPKRCSTPKQHLSPDFQLDAADCSVNLVDISKVSDRLAQSTVTPEATDSNCVGEKPESTATPPKTVTNEQNTPMEVNTSLSEKRRVTRGLQRSILGSQSATQSTEVNEQSSSRDSTKTPGENMMESTSINAGAQDETNDVISAAPKQLTLLKESPAPLNSKKEEKSIPKRMTRSLRRSLCLSPPSAALASPKKVATPRNAHGRTRRSVIAPSDEVATAKPLEDEVFSNSPKKADAKQTPERKVTRRTMSNLAPFLPPSSDCLVLSASRSKRKRRKTQHDRPVNPKSPEEWLNLLRDSPMIEMNRRTPKANTLEPLLKLDLDMDFDDVLSQTSQQTVNDASTSFVTSGPADDVSMSLMTSETSIDSAPSTTTDLKKDQTLVSSEKIQSDTVSSEQLSASQPQEEKSAEPEEHNVKYFRKLMSTETDIFDGYCSKWEDINKNTPSLNEEVEGQIRSCIGQAQLLIRQRFKQFTGLVDNCEFGTGEKETTFTDLQGFWDMIFYQVEDVHTKFANLDKLKANNWVEDKPTVQKKVVKKKVSAKPAVKRPPVASKFAAFRSQMKKKQTVPDIICHEDPVVTFDGGFFKVSSPKRTPKFHCEAGSPQRKASTSSTEKEKTLQPKSTPLSEVLSPAVDSLGLTSLRTPSRKSYVPVNPSPLLRDITPHVTAKARLARHSFSKKLCSGVDTEPEVQSTENETDDVFSSDISEKTVGIPSDKNISTTIGTPRAKITPRRSLRSRRSLCDVSSPSSTVKDTDSNSDFFKYLQPSSTSLSKATGNSSALDNDGEAWDLSSALSAAETTEHVNDSPAMPKRRTSSLKQLPSSQRRRSTRRSVHFSASPTVEHTQEVGDIMDVSVPDQDRVGDDMLIFTPPGQKSSLQLGDDNTSYISQNAGATPAFRNSRPSLLFTPPQDTSTVTNTTTHTEIPTDILISFTP</sequence>
<feature type="compositionally biased region" description="Basic residues" evidence="2">
    <location>
        <begin position="1138"/>
        <end position="1147"/>
    </location>
</feature>
<comment type="similarity">
    <text evidence="1">Belongs to the SAPAP family.</text>
</comment>
<dbReference type="AlphaFoldDB" id="A0A210PEE8"/>
<dbReference type="GO" id="GO:0023052">
    <property type="term" value="P:signaling"/>
    <property type="evidence" value="ECO:0007669"/>
    <property type="project" value="InterPro"/>
</dbReference>
<feature type="compositionally biased region" description="Polar residues" evidence="2">
    <location>
        <begin position="238"/>
        <end position="248"/>
    </location>
</feature>
<feature type="region of interest" description="Disordered" evidence="2">
    <location>
        <begin position="1112"/>
        <end position="1159"/>
    </location>
</feature>
<feature type="compositionally biased region" description="Polar residues" evidence="2">
    <location>
        <begin position="700"/>
        <end position="717"/>
    </location>
</feature>
<proteinExistence type="inferred from homology"/>
<feature type="compositionally biased region" description="Polar residues" evidence="2">
    <location>
        <begin position="202"/>
        <end position="212"/>
    </location>
</feature>
<feature type="compositionally biased region" description="Basic and acidic residues" evidence="2">
    <location>
        <begin position="718"/>
        <end position="728"/>
    </location>
</feature>
<dbReference type="Proteomes" id="UP000242188">
    <property type="component" value="Unassembled WGS sequence"/>
</dbReference>
<feature type="region of interest" description="Disordered" evidence="2">
    <location>
        <begin position="907"/>
        <end position="943"/>
    </location>
</feature>
<feature type="compositionally biased region" description="Polar residues" evidence="2">
    <location>
        <begin position="411"/>
        <end position="442"/>
    </location>
</feature>
<evidence type="ECO:0000313" key="3">
    <source>
        <dbReference type="EMBL" id="OWF34858.1"/>
    </source>
</evidence>
<feature type="region of interest" description="Disordered" evidence="2">
    <location>
        <begin position="31"/>
        <end position="87"/>
    </location>
</feature>
<feature type="region of interest" description="Disordered" evidence="2">
    <location>
        <begin position="465"/>
        <end position="559"/>
    </location>
</feature>
<dbReference type="EMBL" id="NEDP02076749">
    <property type="protein sequence ID" value="OWF34858.1"/>
    <property type="molecule type" value="Genomic_DNA"/>
</dbReference>
<feature type="compositionally biased region" description="Basic residues" evidence="2">
    <location>
        <begin position="585"/>
        <end position="594"/>
    </location>
</feature>
<gene>
    <name evidence="3" type="ORF">KP79_PYT08547</name>
</gene>
<dbReference type="STRING" id="6573.A0A210PEE8"/>
<dbReference type="OrthoDB" id="10023951at2759"/>
<feature type="region of interest" description="Disordered" evidence="2">
    <location>
        <begin position="584"/>
        <end position="605"/>
    </location>
</feature>
<comment type="caution">
    <text evidence="3">The sequence shown here is derived from an EMBL/GenBank/DDBJ whole genome shotgun (WGS) entry which is preliminary data.</text>
</comment>
<feature type="compositionally biased region" description="Basic and acidic residues" evidence="2">
    <location>
        <begin position="595"/>
        <end position="605"/>
    </location>
</feature>
<accession>A0A210PEE8</accession>
<feature type="compositionally biased region" description="Basic residues" evidence="2">
    <location>
        <begin position="1043"/>
        <end position="1053"/>
    </location>
</feature>
<feature type="compositionally biased region" description="Polar residues" evidence="2">
    <location>
        <begin position="354"/>
        <end position="367"/>
    </location>
</feature>
<dbReference type="Pfam" id="PF03359">
    <property type="entry name" value="GKAP"/>
    <property type="match status" value="1"/>
</dbReference>
<dbReference type="PANTHER" id="PTHR12353">
    <property type="entry name" value="DISKS LARGE-ASSOCIATED PROTEIN DAP SAP90/PSD-95-ASSOCIATED PROTEIN"/>
    <property type="match status" value="1"/>
</dbReference>
<feature type="region of interest" description="Disordered" evidence="2">
    <location>
        <begin position="154"/>
        <end position="265"/>
    </location>
</feature>
<feature type="compositionally biased region" description="Basic and acidic residues" evidence="2">
    <location>
        <begin position="104"/>
        <end position="113"/>
    </location>
</feature>
<feature type="compositionally biased region" description="Polar residues" evidence="2">
    <location>
        <begin position="375"/>
        <end position="397"/>
    </location>
</feature>
<feature type="region of interest" description="Disordered" evidence="2">
    <location>
        <begin position="352"/>
        <end position="442"/>
    </location>
</feature>
<feature type="compositionally biased region" description="Basic and acidic residues" evidence="2">
    <location>
        <begin position="31"/>
        <end position="40"/>
    </location>
</feature>
<feature type="region of interest" description="Disordered" evidence="2">
    <location>
        <begin position="700"/>
        <end position="728"/>
    </location>
</feature>
<evidence type="ECO:0000256" key="1">
    <source>
        <dbReference type="ARBA" id="ARBA00008839"/>
    </source>
</evidence>
<protein>
    <submittedName>
        <fullName evidence="3">Disks large-associated protein 5</fullName>
    </submittedName>
</protein>
<feature type="region of interest" description="Disordered" evidence="2">
    <location>
        <begin position="104"/>
        <end position="126"/>
    </location>
</feature>
<feature type="compositionally biased region" description="Low complexity" evidence="2">
    <location>
        <begin position="1221"/>
        <end position="1232"/>
    </location>
</feature>
<feature type="compositionally biased region" description="Polar residues" evidence="2">
    <location>
        <begin position="42"/>
        <end position="53"/>
    </location>
</feature>
<feature type="region of interest" description="Disordered" evidence="2">
    <location>
        <begin position="1023"/>
        <end position="1073"/>
    </location>
</feature>
<reference evidence="3 4" key="1">
    <citation type="journal article" date="2017" name="Nat. Ecol. Evol.">
        <title>Scallop genome provides insights into evolution of bilaterian karyotype and development.</title>
        <authorList>
            <person name="Wang S."/>
            <person name="Zhang J."/>
            <person name="Jiao W."/>
            <person name="Li J."/>
            <person name="Xun X."/>
            <person name="Sun Y."/>
            <person name="Guo X."/>
            <person name="Huan P."/>
            <person name="Dong B."/>
            <person name="Zhang L."/>
            <person name="Hu X."/>
            <person name="Sun X."/>
            <person name="Wang J."/>
            <person name="Zhao C."/>
            <person name="Wang Y."/>
            <person name="Wang D."/>
            <person name="Huang X."/>
            <person name="Wang R."/>
            <person name="Lv J."/>
            <person name="Li Y."/>
            <person name="Zhang Z."/>
            <person name="Liu B."/>
            <person name="Lu W."/>
            <person name="Hui Y."/>
            <person name="Liang J."/>
            <person name="Zhou Z."/>
            <person name="Hou R."/>
            <person name="Li X."/>
            <person name="Liu Y."/>
            <person name="Li H."/>
            <person name="Ning X."/>
            <person name="Lin Y."/>
            <person name="Zhao L."/>
            <person name="Xing Q."/>
            <person name="Dou J."/>
            <person name="Li Y."/>
            <person name="Mao J."/>
            <person name="Guo H."/>
            <person name="Dou H."/>
            <person name="Li T."/>
            <person name="Mu C."/>
            <person name="Jiang W."/>
            <person name="Fu Q."/>
            <person name="Fu X."/>
            <person name="Miao Y."/>
            <person name="Liu J."/>
            <person name="Yu Q."/>
            <person name="Li R."/>
            <person name="Liao H."/>
            <person name="Li X."/>
            <person name="Kong Y."/>
            <person name="Jiang Z."/>
            <person name="Chourrout D."/>
            <person name="Li R."/>
            <person name="Bao Z."/>
        </authorList>
    </citation>
    <scope>NUCLEOTIDE SEQUENCE [LARGE SCALE GENOMIC DNA]</scope>
    <source>
        <strain evidence="3 4">PY_sf001</strain>
    </source>
</reference>
<name>A0A210PEE8_MIZYE</name>
<dbReference type="PANTHER" id="PTHR12353:SF1">
    <property type="entry name" value="DISKS LARGE-ASSOCIATED PROTEIN 5"/>
    <property type="match status" value="1"/>
</dbReference>
<keyword evidence="4" id="KW-1185">Reference proteome</keyword>
<evidence type="ECO:0000256" key="2">
    <source>
        <dbReference type="SAM" id="MobiDB-lite"/>
    </source>
</evidence>
<dbReference type="InterPro" id="IPR005026">
    <property type="entry name" value="SAPAP"/>
</dbReference>
<feature type="compositionally biased region" description="Basic and acidic residues" evidence="2">
    <location>
        <begin position="70"/>
        <end position="87"/>
    </location>
</feature>